<feature type="domain" description="RRM" evidence="4">
    <location>
        <begin position="264"/>
        <end position="337"/>
    </location>
</feature>
<keyword evidence="6" id="KW-1185">Reference proteome</keyword>
<dbReference type="InterPro" id="IPR035979">
    <property type="entry name" value="RBD_domain_sf"/>
</dbReference>
<feature type="domain" description="RRM" evidence="4">
    <location>
        <begin position="14"/>
        <end position="105"/>
    </location>
</feature>
<organism evidence="5 6">
    <name type="scientific">[Candida] arabinofermentans NRRL YB-2248</name>
    <dbReference type="NCBI Taxonomy" id="983967"/>
    <lineage>
        <taxon>Eukaryota</taxon>
        <taxon>Fungi</taxon>
        <taxon>Dikarya</taxon>
        <taxon>Ascomycota</taxon>
        <taxon>Saccharomycotina</taxon>
        <taxon>Pichiomycetes</taxon>
        <taxon>Pichiales</taxon>
        <taxon>Pichiaceae</taxon>
        <taxon>Ogataea</taxon>
        <taxon>Ogataea/Candida clade</taxon>
    </lineage>
</organism>
<dbReference type="InterPro" id="IPR000504">
    <property type="entry name" value="RRM_dom"/>
</dbReference>
<protein>
    <recommendedName>
        <fullName evidence="4">RRM domain-containing protein</fullName>
    </recommendedName>
</protein>
<keyword evidence="1" id="KW-0677">Repeat</keyword>
<feature type="domain" description="RRM" evidence="4">
    <location>
        <begin position="140"/>
        <end position="219"/>
    </location>
</feature>
<proteinExistence type="predicted"/>
<dbReference type="PROSITE" id="PS50102">
    <property type="entry name" value="RRM"/>
    <property type="match status" value="3"/>
</dbReference>
<dbReference type="SMART" id="SM00360">
    <property type="entry name" value="RRM"/>
    <property type="match status" value="3"/>
</dbReference>
<keyword evidence="2 3" id="KW-0694">RNA-binding</keyword>
<dbReference type="Gene3D" id="3.30.70.330">
    <property type="match status" value="3"/>
</dbReference>
<reference evidence="6" key="1">
    <citation type="submission" date="2016-04" db="EMBL/GenBank/DDBJ databases">
        <title>Comparative genomics of biotechnologically important yeasts.</title>
        <authorList>
            <consortium name="DOE Joint Genome Institute"/>
            <person name="Riley R."/>
            <person name="Haridas S."/>
            <person name="Wolfe K.H."/>
            <person name="Lopes M.R."/>
            <person name="Hittinger C.T."/>
            <person name="Goker M."/>
            <person name="Salamov A."/>
            <person name="Wisecaver J."/>
            <person name="Long T.M."/>
            <person name="Aerts A.L."/>
            <person name="Barry K."/>
            <person name="Choi C."/>
            <person name="Clum A."/>
            <person name="Coughlan A.Y."/>
            <person name="Deshpande S."/>
            <person name="Douglass A.P."/>
            <person name="Hanson S.J."/>
            <person name="Klenk H.-P."/>
            <person name="Labutti K."/>
            <person name="Lapidus A."/>
            <person name="Lindquist E."/>
            <person name="Lipzen A."/>
            <person name="Meier-Kolthoff J.P."/>
            <person name="Ohm R.A."/>
            <person name="Otillar R.P."/>
            <person name="Pangilinan J."/>
            <person name="Peng Y."/>
            <person name="Rokas A."/>
            <person name="Rosa C.A."/>
            <person name="Scheuner C."/>
            <person name="Sibirny A.A."/>
            <person name="Slot J.C."/>
            <person name="Stielow J.B."/>
            <person name="Sun H."/>
            <person name="Kurtzman C.P."/>
            <person name="Blackwell M."/>
            <person name="Grigoriev I.V."/>
            <person name="Jeffries T.W."/>
        </authorList>
    </citation>
    <scope>NUCLEOTIDE SEQUENCE [LARGE SCALE GENOMIC DNA]</scope>
    <source>
        <strain evidence="6">NRRL YB-2248</strain>
    </source>
</reference>
<evidence type="ECO:0000313" key="6">
    <source>
        <dbReference type="Proteomes" id="UP000094801"/>
    </source>
</evidence>
<dbReference type="SUPFAM" id="SSF54928">
    <property type="entry name" value="RNA-binding domain, RBD"/>
    <property type="match status" value="3"/>
</dbReference>
<name>A0A1E4T430_9ASCO</name>
<dbReference type="OrthoDB" id="446113at2759"/>
<dbReference type="PANTHER" id="PTHR47640">
    <property type="entry name" value="TRNA SELENOCYSTEINE 1-ASSOCIATED PROTEIN 1-RELATED-RELATED"/>
    <property type="match status" value="1"/>
</dbReference>
<evidence type="ECO:0000256" key="3">
    <source>
        <dbReference type="PROSITE-ProRule" id="PRU00176"/>
    </source>
</evidence>
<dbReference type="GO" id="GO:0005829">
    <property type="term" value="C:cytosol"/>
    <property type="evidence" value="ECO:0007669"/>
    <property type="project" value="TreeGrafter"/>
</dbReference>
<sequence>MPSLSSGGLQSQPAQLWMGELDQRWDEPTIKQIWSSILGPIGIPLHSIKLIRDKQSLNLGLANAGYCFVRFHNIEDATRVLEEFNGKPIPGTNNLRFFRINWSSVNSNTTSIGSNGNPSISLQGANGLNQPQSFQPGNVYSIFVGDLPQTLTEPILLQTFQSRYPSCSSVKIMIDPMTGNIKGYGFVKFLNEEEHKRALIEMQGYILMGRPIRVSTAVKSQNPNELPTSNYSLGSQPPIQQQQLIVPPLPQSIPLQYYNDPNNTTVFIGGLNVPLSESQLRELFSKYGDITYVKIPPSKNCGFVQYYHRTSAEAAITEMQGYDIGGGCKIRVSWGARAAQRNWFARQLTLQQQVGSAGVNNNVASSPSSSSLLTPSDSISQQELTNSLGLIGTNFNLLNDLLVPGSNRPYDYNLGGLNNVNSFGSNAINSSLNDITLNHEKLNNEQIPFSPVNSSGGGSLENSITSDELKLNEFLLAARDGTLDKLDMSSTVYKMH</sequence>
<dbReference type="InterPro" id="IPR050825">
    <property type="entry name" value="RBM42_RBP45_47-like"/>
</dbReference>
<dbReference type="PANTHER" id="PTHR47640:SF10">
    <property type="entry name" value="TRNA SELENOCYSTEINE 1-ASSOCIATED PROTEIN 1-RELATED"/>
    <property type="match status" value="1"/>
</dbReference>
<dbReference type="GO" id="GO:0003729">
    <property type="term" value="F:mRNA binding"/>
    <property type="evidence" value="ECO:0007669"/>
    <property type="project" value="InterPro"/>
</dbReference>
<dbReference type="STRING" id="983967.A0A1E4T430"/>
<evidence type="ECO:0000256" key="1">
    <source>
        <dbReference type="ARBA" id="ARBA00022737"/>
    </source>
</evidence>
<dbReference type="InterPro" id="IPR012677">
    <property type="entry name" value="Nucleotide-bd_a/b_plait_sf"/>
</dbReference>
<dbReference type="EMBL" id="KV453850">
    <property type="protein sequence ID" value="ODV86494.1"/>
    <property type="molecule type" value="Genomic_DNA"/>
</dbReference>
<dbReference type="AlphaFoldDB" id="A0A1E4T430"/>
<accession>A0A1E4T430</accession>
<evidence type="ECO:0000256" key="2">
    <source>
        <dbReference type="ARBA" id="ARBA00022884"/>
    </source>
</evidence>
<gene>
    <name evidence="5" type="ORF">CANARDRAFT_232221</name>
</gene>
<dbReference type="GO" id="GO:0006376">
    <property type="term" value="P:mRNA splice site recognition"/>
    <property type="evidence" value="ECO:0007669"/>
    <property type="project" value="TreeGrafter"/>
</dbReference>
<dbReference type="Proteomes" id="UP000094801">
    <property type="component" value="Unassembled WGS sequence"/>
</dbReference>
<evidence type="ECO:0000259" key="4">
    <source>
        <dbReference type="PROSITE" id="PS50102"/>
    </source>
</evidence>
<evidence type="ECO:0000313" key="5">
    <source>
        <dbReference type="EMBL" id="ODV86494.1"/>
    </source>
</evidence>
<dbReference type="Pfam" id="PF00076">
    <property type="entry name" value="RRM_1"/>
    <property type="match status" value="3"/>
</dbReference>